<keyword evidence="1" id="KW-0472">Membrane</keyword>
<keyword evidence="1" id="KW-0812">Transmembrane</keyword>
<sequence>MDIREQVNKLWVPLGAAAISGIIAVVISNYQLTNFQIRQEKIKTLSEIYANRYVLLDPVLCHGETAERLFFNGLNKASIIFSKSEDVIDAIVGFNDAITDKGDSNRELNRLYRAMMDDIGLPYGEYIYSDSPFRRKCKSKNQKALNQDE</sequence>
<name>A0A1I1UNZ5_9GAMM</name>
<dbReference type="EMBL" id="FOLO01000093">
    <property type="protein sequence ID" value="SFD72424.1"/>
    <property type="molecule type" value="Genomic_DNA"/>
</dbReference>
<dbReference type="AlphaFoldDB" id="A0A1I1UNZ5"/>
<feature type="transmembrane region" description="Helical" evidence="1">
    <location>
        <begin position="12"/>
        <end position="32"/>
    </location>
</feature>
<gene>
    <name evidence="2" type="ORF">SAMN02745724_05292</name>
</gene>
<evidence type="ECO:0000256" key="1">
    <source>
        <dbReference type="SAM" id="Phobius"/>
    </source>
</evidence>
<accession>A0A1I1UNZ5</accession>
<dbReference type="Proteomes" id="UP000198862">
    <property type="component" value="Unassembled WGS sequence"/>
</dbReference>
<dbReference type="RefSeq" id="WP_091991769.1">
    <property type="nucleotide sequence ID" value="NZ_FOLO01000093.1"/>
</dbReference>
<proteinExistence type="predicted"/>
<keyword evidence="1" id="KW-1133">Transmembrane helix</keyword>
<evidence type="ECO:0000313" key="2">
    <source>
        <dbReference type="EMBL" id="SFD72424.1"/>
    </source>
</evidence>
<evidence type="ECO:0000313" key="3">
    <source>
        <dbReference type="Proteomes" id="UP000198862"/>
    </source>
</evidence>
<keyword evidence="3" id="KW-1185">Reference proteome</keyword>
<protein>
    <submittedName>
        <fullName evidence="2">Uncharacterized protein</fullName>
    </submittedName>
</protein>
<organism evidence="2 3">
    <name type="scientific">Pseudoalteromonas denitrificans DSM 6059</name>
    <dbReference type="NCBI Taxonomy" id="1123010"/>
    <lineage>
        <taxon>Bacteria</taxon>
        <taxon>Pseudomonadati</taxon>
        <taxon>Pseudomonadota</taxon>
        <taxon>Gammaproteobacteria</taxon>
        <taxon>Alteromonadales</taxon>
        <taxon>Pseudoalteromonadaceae</taxon>
        <taxon>Pseudoalteromonas</taxon>
    </lineage>
</organism>
<reference evidence="2 3" key="1">
    <citation type="submission" date="2016-10" db="EMBL/GenBank/DDBJ databases">
        <authorList>
            <person name="de Groot N.N."/>
        </authorList>
    </citation>
    <scope>NUCLEOTIDE SEQUENCE [LARGE SCALE GENOMIC DNA]</scope>
    <source>
        <strain evidence="2 3">DSM 6059</strain>
    </source>
</reference>